<protein>
    <submittedName>
        <fullName evidence="2">Alpha/beta fold hydrolase</fullName>
    </submittedName>
</protein>
<proteinExistence type="predicted"/>
<dbReference type="Gene3D" id="3.40.50.1820">
    <property type="entry name" value="alpha/beta hydrolase"/>
    <property type="match status" value="1"/>
</dbReference>
<dbReference type="Pfam" id="PF00561">
    <property type="entry name" value="Abhydrolase_1"/>
    <property type="match status" value="1"/>
</dbReference>
<dbReference type="GO" id="GO:0016787">
    <property type="term" value="F:hydrolase activity"/>
    <property type="evidence" value="ECO:0007669"/>
    <property type="project" value="UniProtKB-KW"/>
</dbReference>
<gene>
    <name evidence="2" type="ORF">KS407_09595</name>
</gene>
<dbReference type="PANTHER" id="PTHR36837:SF2">
    <property type="entry name" value="POLY(3-HYDROXYALKANOATE) POLYMERASE SUBUNIT PHAC"/>
    <property type="match status" value="1"/>
</dbReference>
<evidence type="ECO:0000313" key="3">
    <source>
        <dbReference type="Proteomes" id="UP000790580"/>
    </source>
</evidence>
<keyword evidence="3" id="KW-1185">Reference proteome</keyword>
<dbReference type="SUPFAM" id="SSF53474">
    <property type="entry name" value="alpha/beta-Hydrolases"/>
    <property type="match status" value="1"/>
</dbReference>
<dbReference type="PANTHER" id="PTHR36837">
    <property type="entry name" value="POLY(3-HYDROXYALKANOATE) POLYMERASE SUBUNIT PHAC"/>
    <property type="match status" value="1"/>
</dbReference>
<sequence length="323" mass="37107">MNQTETIQRQPVWKKNKSTLWHYQPKHRKYKTPLFLIYSLINKPYILDLSQEMSMINAFTREGYDVYLLDFGVLGYEDKELTLDDYIKKHIQKGVRRALLHSKADQITILGYCLGGTLATIYAAIAEEPVKNVVLFAPPLDFEDSIVMKEWKLALQNKTLQVDEFIEAYEFFPTSAVRSCMKLFTAPVTASSYLSLLKRADDETYVKKWSSINNWSNDHVPFSGAVLKKIIYDLYINNKLINDQLFIEGERVQLSNIHANLLIISALDDELVPPKMSKPLIEKSSSKDKLFKTVRGGHVTIAVKGSLPQFLITWLHERSSPIN</sequence>
<dbReference type="InterPro" id="IPR000073">
    <property type="entry name" value="AB_hydrolase_1"/>
</dbReference>
<dbReference type="InterPro" id="IPR051321">
    <property type="entry name" value="PHA/PHB_synthase"/>
</dbReference>
<dbReference type="InterPro" id="IPR029058">
    <property type="entry name" value="AB_hydrolase_fold"/>
</dbReference>
<name>A0ABS6JX54_9BACI</name>
<reference evidence="2 3" key="1">
    <citation type="submission" date="2021-06" db="EMBL/GenBank/DDBJ databases">
        <title>Bacillus sp. RD4P76, an endophyte from a halophyte.</title>
        <authorList>
            <person name="Sun J.-Q."/>
        </authorList>
    </citation>
    <scope>NUCLEOTIDE SEQUENCE [LARGE SCALE GENOMIC DNA]</scope>
    <source>
        <strain evidence="2 3">JCM 17098</strain>
    </source>
</reference>
<organism evidence="2 3">
    <name type="scientific">Evansella alkalicola</name>
    <dbReference type="NCBI Taxonomy" id="745819"/>
    <lineage>
        <taxon>Bacteria</taxon>
        <taxon>Bacillati</taxon>
        <taxon>Bacillota</taxon>
        <taxon>Bacilli</taxon>
        <taxon>Bacillales</taxon>
        <taxon>Bacillaceae</taxon>
        <taxon>Evansella</taxon>
    </lineage>
</organism>
<evidence type="ECO:0000313" key="2">
    <source>
        <dbReference type="EMBL" id="MBU9721695.1"/>
    </source>
</evidence>
<keyword evidence="2" id="KW-0378">Hydrolase</keyword>
<dbReference type="Proteomes" id="UP000790580">
    <property type="component" value="Unassembled WGS sequence"/>
</dbReference>
<dbReference type="EMBL" id="JAHQCR010000042">
    <property type="protein sequence ID" value="MBU9721695.1"/>
    <property type="molecule type" value="Genomic_DNA"/>
</dbReference>
<comment type="caution">
    <text evidence="2">The sequence shown here is derived from an EMBL/GenBank/DDBJ whole genome shotgun (WGS) entry which is preliminary data.</text>
</comment>
<evidence type="ECO:0000259" key="1">
    <source>
        <dbReference type="Pfam" id="PF00561"/>
    </source>
</evidence>
<accession>A0ABS6JX54</accession>
<feature type="domain" description="AB hydrolase-1" evidence="1">
    <location>
        <begin position="52"/>
        <end position="300"/>
    </location>
</feature>